<name>A0A1A3MZR9_MYCAS</name>
<dbReference type="AlphaFoldDB" id="A0A1A3MZR9"/>
<accession>A0A1A3MZR9</accession>
<dbReference type="OrthoDB" id="4424419at2"/>
<comment type="caution">
    <text evidence="1">The sequence shown here is derived from an EMBL/GenBank/DDBJ whole genome shotgun (WGS) entry which is preliminary data.</text>
</comment>
<reference evidence="1 2" key="1">
    <citation type="submission" date="2016-06" db="EMBL/GenBank/DDBJ databases">
        <authorList>
            <person name="Kjaerup R.B."/>
            <person name="Dalgaard T.S."/>
            <person name="Juul-Madsen H.R."/>
        </authorList>
    </citation>
    <scope>NUCLEOTIDE SEQUENCE [LARGE SCALE GENOMIC DNA]</scope>
    <source>
        <strain evidence="1 2">1245335.1</strain>
    </source>
</reference>
<sequence length="122" mass="13427">MGWFERARKASAGQRVTRADKRAALGYLAELNALIADRERLMRDGLSGVATIAGIRRNVATTALGAWHELVLDVRLPERDEYRATRRVALELSTAPHITAGAQVPVRVDPRDLSTVLVVADR</sequence>
<organism evidence="1 2">
    <name type="scientific">Mycobacterium asiaticum</name>
    <dbReference type="NCBI Taxonomy" id="1790"/>
    <lineage>
        <taxon>Bacteria</taxon>
        <taxon>Bacillati</taxon>
        <taxon>Actinomycetota</taxon>
        <taxon>Actinomycetes</taxon>
        <taxon>Mycobacteriales</taxon>
        <taxon>Mycobacteriaceae</taxon>
        <taxon>Mycobacterium</taxon>
    </lineage>
</organism>
<protein>
    <submittedName>
        <fullName evidence="1">Uncharacterized protein</fullName>
    </submittedName>
</protein>
<gene>
    <name evidence="1" type="ORF">A5635_10255</name>
</gene>
<evidence type="ECO:0000313" key="1">
    <source>
        <dbReference type="EMBL" id="OBK14299.1"/>
    </source>
</evidence>
<dbReference type="Proteomes" id="UP000093819">
    <property type="component" value="Unassembled WGS sequence"/>
</dbReference>
<proteinExistence type="predicted"/>
<dbReference type="EMBL" id="LZLR01000237">
    <property type="protein sequence ID" value="OBK14299.1"/>
    <property type="molecule type" value="Genomic_DNA"/>
</dbReference>
<dbReference type="RefSeq" id="WP_065038356.1">
    <property type="nucleotide sequence ID" value="NZ_LZLR01000237.1"/>
</dbReference>
<evidence type="ECO:0000313" key="2">
    <source>
        <dbReference type="Proteomes" id="UP000093819"/>
    </source>
</evidence>